<dbReference type="Proteomes" id="UP000006381">
    <property type="component" value="Chromosome"/>
</dbReference>
<evidence type="ECO:0000256" key="1">
    <source>
        <dbReference type="SAM" id="Phobius"/>
    </source>
</evidence>
<name>Q5FHV6_LACAC</name>
<keyword evidence="3" id="KW-1185">Reference proteome</keyword>
<dbReference type="EMBL" id="CP000033">
    <property type="protein sequence ID" value="AAV43718.1"/>
    <property type="molecule type" value="Genomic_DNA"/>
</dbReference>
<proteinExistence type="predicted"/>
<gene>
    <name evidence="2" type="ordered locus">LBA1921</name>
</gene>
<protein>
    <submittedName>
        <fullName evidence="2">Uncharacterized protein</fullName>
    </submittedName>
</protein>
<dbReference type="KEGG" id="lac:LBA1921"/>
<dbReference type="AlphaFoldDB" id="Q5FHV6"/>
<dbReference type="BioCyc" id="LACI272621:G1G49-1874-MONOMER"/>
<feature type="transmembrane region" description="Helical" evidence="1">
    <location>
        <begin position="51"/>
        <end position="67"/>
    </location>
</feature>
<feature type="transmembrane region" description="Helical" evidence="1">
    <location>
        <begin position="12"/>
        <end position="31"/>
    </location>
</feature>
<dbReference type="OrthoDB" id="9965168at2"/>
<dbReference type="STRING" id="272621.LBA1921"/>
<keyword evidence="1" id="KW-0812">Transmembrane</keyword>
<evidence type="ECO:0000313" key="3">
    <source>
        <dbReference type="Proteomes" id="UP000006381"/>
    </source>
</evidence>
<keyword evidence="1" id="KW-0472">Membrane</keyword>
<dbReference type="eggNOG" id="ENOG5030ATK">
    <property type="taxonomic scope" value="Bacteria"/>
</dbReference>
<dbReference type="PATRIC" id="fig|272621.13.peg.1824"/>
<accession>Q5FHV6</accession>
<dbReference type="HOGENOM" id="CLU_2046589_0_0_9"/>
<reference evidence="2 3" key="1">
    <citation type="journal article" date="2005" name="Proc. Natl. Acad. Sci. U.S.A.">
        <title>Complete genome sequence of the probiotic lactic acid bacterium Lactobacillus acidophilus NCFM.</title>
        <authorList>
            <person name="Altermann E."/>
            <person name="Russell W.M."/>
            <person name="Azcarate-Peril M.A."/>
            <person name="Barrangou R."/>
            <person name="Buck B.L."/>
            <person name="McAuliffe O."/>
            <person name="Souther N."/>
            <person name="Dobson A."/>
            <person name="Duong T."/>
            <person name="Callanan M."/>
            <person name="Lick S."/>
            <person name="Hamrick A."/>
            <person name="Cano R."/>
            <person name="Klaenhammer T.R."/>
        </authorList>
    </citation>
    <scope>NUCLEOTIDE SEQUENCE [LARGE SCALE GENOMIC DNA]</scope>
    <source>
        <strain evidence="3">ATCC 700396 / NCK56 / N2 / NCFM</strain>
    </source>
</reference>
<sequence>MNIMTTAIEYSVYVLVALLGVAQILISNSVIRQTKGSKTHNASYVGRNSRVIGYILLVCGLAAIIFGASNGAVYKWTSIVAGVFLIYWGIRDAVEGYHEYQEVKSKRDAHPFSNKYIAKLRFC</sequence>
<evidence type="ECO:0000313" key="2">
    <source>
        <dbReference type="EMBL" id="AAV43718.1"/>
    </source>
</evidence>
<organism evidence="3">
    <name type="scientific">Lactobacillus acidophilus (strain ATCC 700396 / NCK56 / N2 / NCFM)</name>
    <dbReference type="NCBI Taxonomy" id="272621"/>
    <lineage>
        <taxon>Bacteria</taxon>
        <taxon>Bacillati</taxon>
        <taxon>Bacillota</taxon>
        <taxon>Bacilli</taxon>
        <taxon>Lactobacillales</taxon>
        <taxon>Lactobacillaceae</taxon>
        <taxon>Lactobacillus</taxon>
    </lineage>
</organism>
<keyword evidence="1" id="KW-1133">Transmembrane helix</keyword>